<evidence type="ECO:0008006" key="3">
    <source>
        <dbReference type="Google" id="ProtNLM"/>
    </source>
</evidence>
<name>A0AAD7NVR6_9AGAR</name>
<comment type="caution">
    <text evidence="1">The sequence shown here is derived from an EMBL/GenBank/DDBJ whole genome shotgun (WGS) entry which is preliminary data.</text>
</comment>
<dbReference type="Proteomes" id="UP001215280">
    <property type="component" value="Unassembled WGS sequence"/>
</dbReference>
<dbReference type="Gene3D" id="1.50.10.20">
    <property type="match status" value="1"/>
</dbReference>
<accession>A0AAD7NVR6</accession>
<keyword evidence="2" id="KW-1185">Reference proteome</keyword>
<gene>
    <name evidence="1" type="ORF">DFH07DRAFT_951577</name>
</gene>
<dbReference type="SUPFAM" id="SSF48208">
    <property type="entry name" value="Six-hairpin glycosidases"/>
    <property type="match status" value="1"/>
</dbReference>
<dbReference type="InterPro" id="IPR008928">
    <property type="entry name" value="6-hairpin_glycosidase_sf"/>
</dbReference>
<sequence length="330" mass="35075">MATYPAQTTLDCGIVDDVVAFLSAIAAAKYARSYNWSNIRGIPFNGTASVSDLPKSPAMHLFASLVLSSLGAGAQAIPNSWRIPNITTSVADRVSLASAALGVAIDNLDATSAQYDGEAIGVTAALYAEMAEFDIATSQTKYEAALEKYFPLIETGQANFSNRADFGRAAARAYTAYKNPTFLDYAVQSWWFGQGYTISQADASAGTIATKDFPLSEVCQDITMAGGTFWVMDNSQPDIVMLGTGSFLILSALLAEATSNSMYLQAALESSDFVQAHLYNVQHIVQDSISARANDSCAVNSLSEPYDSGLMIHGLAILANITQNATTQNL</sequence>
<proteinExistence type="predicted"/>
<evidence type="ECO:0000313" key="2">
    <source>
        <dbReference type="Proteomes" id="UP001215280"/>
    </source>
</evidence>
<protein>
    <recommendedName>
        <fullName evidence="3">Glycoside hydrolase family 76 protein</fullName>
    </recommendedName>
</protein>
<dbReference type="InterPro" id="IPR005198">
    <property type="entry name" value="Glyco_hydro_76"/>
</dbReference>
<dbReference type="AlphaFoldDB" id="A0AAD7NVR6"/>
<evidence type="ECO:0000313" key="1">
    <source>
        <dbReference type="EMBL" id="KAJ7776959.1"/>
    </source>
</evidence>
<reference evidence="1" key="1">
    <citation type="submission" date="2023-03" db="EMBL/GenBank/DDBJ databases">
        <title>Massive genome expansion in bonnet fungi (Mycena s.s.) driven by repeated elements and novel gene families across ecological guilds.</title>
        <authorList>
            <consortium name="Lawrence Berkeley National Laboratory"/>
            <person name="Harder C.B."/>
            <person name="Miyauchi S."/>
            <person name="Viragh M."/>
            <person name="Kuo A."/>
            <person name="Thoen E."/>
            <person name="Andreopoulos B."/>
            <person name="Lu D."/>
            <person name="Skrede I."/>
            <person name="Drula E."/>
            <person name="Henrissat B."/>
            <person name="Morin E."/>
            <person name="Kohler A."/>
            <person name="Barry K."/>
            <person name="LaButti K."/>
            <person name="Morin E."/>
            <person name="Salamov A."/>
            <person name="Lipzen A."/>
            <person name="Mereny Z."/>
            <person name="Hegedus B."/>
            <person name="Baldrian P."/>
            <person name="Stursova M."/>
            <person name="Weitz H."/>
            <person name="Taylor A."/>
            <person name="Grigoriev I.V."/>
            <person name="Nagy L.G."/>
            <person name="Martin F."/>
            <person name="Kauserud H."/>
        </authorList>
    </citation>
    <scope>NUCLEOTIDE SEQUENCE</scope>
    <source>
        <strain evidence="1">CBHHK188m</strain>
    </source>
</reference>
<organism evidence="1 2">
    <name type="scientific">Mycena maculata</name>
    <dbReference type="NCBI Taxonomy" id="230809"/>
    <lineage>
        <taxon>Eukaryota</taxon>
        <taxon>Fungi</taxon>
        <taxon>Dikarya</taxon>
        <taxon>Basidiomycota</taxon>
        <taxon>Agaricomycotina</taxon>
        <taxon>Agaricomycetes</taxon>
        <taxon>Agaricomycetidae</taxon>
        <taxon>Agaricales</taxon>
        <taxon>Marasmiineae</taxon>
        <taxon>Mycenaceae</taxon>
        <taxon>Mycena</taxon>
    </lineage>
</organism>
<dbReference type="Pfam" id="PF03663">
    <property type="entry name" value="Glyco_hydro_76"/>
    <property type="match status" value="1"/>
</dbReference>
<dbReference type="EMBL" id="JARJLG010000011">
    <property type="protein sequence ID" value="KAJ7776959.1"/>
    <property type="molecule type" value="Genomic_DNA"/>
</dbReference>
<dbReference type="GO" id="GO:0005975">
    <property type="term" value="P:carbohydrate metabolic process"/>
    <property type="evidence" value="ECO:0007669"/>
    <property type="project" value="InterPro"/>
</dbReference>